<keyword evidence="2" id="KW-1185">Reference proteome</keyword>
<proteinExistence type="predicted"/>
<sequence length="607" mass="68948">MVLLADGTSTRLIKLVEVEGKHKTMLTDYKVFQQEFMLFVMVLGLKDRKPSVMRFELDYKSNRNCSFAFMRLPRKASNLKDLKVMPLDSQIAAVFRTGGNALYFFDFASNSMLSKLTRFREILGVLPFAPGIVSVRQRAKLTFVEHCEDHTFRINDFLSSEISYVLSPSSFHLRSLSPWDKSRFLNQSIAPVTRETEWSLWQWEEGRATALRIFTLPQVNTSFGIQVVDFNEKWFVAKKDSKRITQIYIYKFHAPQVELLRIHDLQSEYLGGSIKIRGNILLLRSSTYHFGVIDLMKGSLLWGSRMPGASNGFHVLPDGSILVQARNDCSDFIRLEIPDHVQSLIQSNMGEVHETLVEPSVVAPPLQKALESVLSGISSPLEHCAGLINKKNCQHSLEEWNAAHQLLVLAVKDGALDPSADVEGQVYFWRDQLYCTVIDHQVLSVEDKNRLFRCLREAHDLRLIDSPDAYIQGIHVMQSVREEVFVLKRACLFLLMRVLSLETSIESLRTALKRYRKRQLYSNLVGIALQLIPVAGGAMAKAIMTGAEIVGDLNACDVAEYALESAVTILSDENFTTLPRSRQEELTGLFEEFGYTMNDIHLLLCNR</sequence>
<gene>
    <name evidence="1" type="ORF">BWQ96_04305</name>
</gene>
<protein>
    <submittedName>
        <fullName evidence="1">Uncharacterized protein</fullName>
    </submittedName>
</protein>
<organism evidence="1 2">
    <name type="scientific">Gracilariopsis chorda</name>
    <dbReference type="NCBI Taxonomy" id="448386"/>
    <lineage>
        <taxon>Eukaryota</taxon>
        <taxon>Rhodophyta</taxon>
        <taxon>Florideophyceae</taxon>
        <taxon>Rhodymeniophycidae</taxon>
        <taxon>Gracilariales</taxon>
        <taxon>Gracilariaceae</taxon>
        <taxon>Gracilariopsis</taxon>
    </lineage>
</organism>
<dbReference type="Proteomes" id="UP000247409">
    <property type="component" value="Unassembled WGS sequence"/>
</dbReference>
<dbReference type="OrthoDB" id="10566421at2759"/>
<dbReference type="EMBL" id="NBIV01000049">
    <property type="protein sequence ID" value="PXF45944.1"/>
    <property type="molecule type" value="Genomic_DNA"/>
</dbReference>
<evidence type="ECO:0000313" key="2">
    <source>
        <dbReference type="Proteomes" id="UP000247409"/>
    </source>
</evidence>
<comment type="caution">
    <text evidence="1">The sequence shown here is derived from an EMBL/GenBank/DDBJ whole genome shotgun (WGS) entry which is preliminary data.</text>
</comment>
<evidence type="ECO:0000313" key="1">
    <source>
        <dbReference type="EMBL" id="PXF45944.1"/>
    </source>
</evidence>
<name>A0A2V3IUZ7_9FLOR</name>
<dbReference type="AlphaFoldDB" id="A0A2V3IUZ7"/>
<reference evidence="1 2" key="1">
    <citation type="journal article" date="2018" name="Mol. Biol. Evol.">
        <title>Analysis of the draft genome of the red seaweed Gracilariopsis chorda provides insights into genome size evolution in Rhodophyta.</title>
        <authorList>
            <person name="Lee J."/>
            <person name="Yang E.C."/>
            <person name="Graf L."/>
            <person name="Yang J.H."/>
            <person name="Qiu H."/>
            <person name="Zel Zion U."/>
            <person name="Chan C.X."/>
            <person name="Stephens T.G."/>
            <person name="Weber A.P.M."/>
            <person name="Boo G.H."/>
            <person name="Boo S.M."/>
            <person name="Kim K.M."/>
            <person name="Shin Y."/>
            <person name="Jung M."/>
            <person name="Lee S.J."/>
            <person name="Yim H.S."/>
            <person name="Lee J.H."/>
            <person name="Bhattacharya D."/>
            <person name="Yoon H.S."/>
        </authorList>
    </citation>
    <scope>NUCLEOTIDE SEQUENCE [LARGE SCALE GENOMIC DNA]</scope>
    <source>
        <strain evidence="1 2">SKKU-2015</strain>
        <tissue evidence="1">Whole body</tissue>
    </source>
</reference>
<accession>A0A2V3IUZ7</accession>